<dbReference type="OrthoDB" id="4521223at2759"/>
<sequence length="254" mass="27666">MSLSKRVIPDSVLEGCHALLPGVAPPYGYIPSLAAGIVFDILFLGFTALNLYRSIRYKVWSSYLLTICAVGELIGWIGRTWSSQCPYNSQAFPMQEICLVIAPVFLAATLYLYLGIFIRLSGDKFSLINPKLYVRIFLTSDIISLLVQAAGAGIATGEINSEGGNAWTGVYIVVGGLVFQGCRVPRNDAFVTITAISVLAVYIRCIYRTVQLAEGLAGYLSTHEGYFIALDAVMIVVAYIGFVFYDPGLLEDES</sequence>
<dbReference type="GO" id="GO:0005886">
    <property type="term" value="C:plasma membrane"/>
    <property type="evidence" value="ECO:0007669"/>
    <property type="project" value="TreeGrafter"/>
</dbReference>
<protein>
    <recommendedName>
        <fullName evidence="8">RTA1 domain protein</fullName>
    </recommendedName>
</protein>
<dbReference type="InParanoid" id="B8M884"/>
<dbReference type="VEuPathDB" id="FungiDB:TSTA_036230"/>
<dbReference type="STRING" id="441959.B8M884"/>
<proteinExistence type="predicted"/>
<feature type="transmembrane region" description="Helical" evidence="5">
    <location>
        <begin position="97"/>
        <end position="120"/>
    </location>
</feature>
<evidence type="ECO:0000256" key="3">
    <source>
        <dbReference type="ARBA" id="ARBA00022989"/>
    </source>
</evidence>
<dbReference type="RefSeq" id="XP_002480831.1">
    <property type="nucleotide sequence ID" value="XM_002480786.1"/>
</dbReference>
<dbReference type="Proteomes" id="UP000001745">
    <property type="component" value="Unassembled WGS sequence"/>
</dbReference>
<reference evidence="7" key="1">
    <citation type="journal article" date="2015" name="Genome Announc.">
        <title>Genome sequence of the AIDS-associated pathogen Penicillium marneffei (ATCC18224) and its near taxonomic relative Talaromyces stipitatus (ATCC10500).</title>
        <authorList>
            <person name="Nierman W.C."/>
            <person name="Fedorova-Abrams N.D."/>
            <person name="Andrianopoulos A."/>
        </authorList>
    </citation>
    <scope>NUCLEOTIDE SEQUENCE [LARGE SCALE GENOMIC DNA]</scope>
    <source>
        <strain evidence="7">ATCC 10500 / CBS 375.48 / QM 6759 / NRRL 1006</strain>
    </source>
</reference>
<dbReference type="GO" id="GO:0000324">
    <property type="term" value="C:fungal-type vacuole"/>
    <property type="evidence" value="ECO:0007669"/>
    <property type="project" value="TreeGrafter"/>
</dbReference>
<feature type="transmembrane region" description="Helical" evidence="5">
    <location>
        <begin position="225"/>
        <end position="245"/>
    </location>
</feature>
<evidence type="ECO:0008006" key="8">
    <source>
        <dbReference type="Google" id="ProtNLM"/>
    </source>
</evidence>
<dbReference type="OMA" id="YGIFGRY"/>
<evidence type="ECO:0000256" key="4">
    <source>
        <dbReference type="ARBA" id="ARBA00023136"/>
    </source>
</evidence>
<name>B8M884_TALSN</name>
<evidence type="ECO:0000313" key="6">
    <source>
        <dbReference type="EMBL" id="EED20397.1"/>
    </source>
</evidence>
<keyword evidence="7" id="KW-1185">Reference proteome</keyword>
<dbReference type="PANTHER" id="PTHR31465">
    <property type="entry name" value="PROTEIN RTA1-RELATED"/>
    <property type="match status" value="1"/>
</dbReference>
<evidence type="ECO:0000256" key="2">
    <source>
        <dbReference type="ARBA" id="ARBA00022692"/>
    </source>
</evidence>
<dbReference type="eggNOG" id="ENOG502QU4U">
    <property type="taxonomic scope" value="Eukaryota"/>
</dbReference>
<feature type="transmembrane region" description="Helical" evidence="5">
    <location>
        <begin position="132"/>
        <end position="154"/>
    </location>
</feature>
<dbReference type="PhylomeDB" id="B8M884"/>
<keyword evidence="2 5" id="KW-0812">Transmembrane</keyword>
<comment type="subcellular location">
    <subcellularLocation>
        <location evidence="1">Membrane</location>
        <topology evidence="1">Multi-pass membrane protein</topology>
    </subcellularLocation>
</comment>
<feature type="transmembrane region" description="Helical" evidence="5">
    <location>
        <begin position="189"/>
        <end position="210"/>
    </location>
</feature>
<feature type="transmembrane region" description="Helical" evidence="5">
    <location>
        <begin position="166"/>
        <end position="182"/>
    </location>
</feature>
<feature type="transmembrane region" description="Helical" evidence="5">
    <location>
        <begin position="29"/>
        <end position="52"/>
    </location>
</feature>
<gene>
    <name evidence="6" type="ORF">TSTA_036230</name>
</gene>
<evidence type="ECO:0000256" key="1">
    <source>
        <dbReference type="ARBA" id="ARBA00004141"/>
    </source>
</evidence>
<dbReference type="GeneID" id="8101894"/>
<dbReference type="PANTHER" id="PTHR31465:SF11">
    <property type="entry name" value="DOMAIN PROTEIN, PUTATIVE (AFU_ORTHOLOGUE AFUA_3G10770)-RELATED"/>
    <property type="match status" value="1"/>
</dbReference>
<evidence type="ECO:0000313" key="7">
    <source>
        <dbReference type="Proteomes" id="UP000001745"/>
    </source>
</evidence>
<feature type="transmembrane region" description="Helical" evidence="5">
    <location>
        <begin position="59"/>
        <end position="77"/>
    </location>
</feature>
<dbReference type="InterPro" id="IPR007568">
    <property type="entry name" value="RTA1"/>
</dbReference>
<organism evidence="6 7">
    <name type="scientific">Talaromyces stipitatus (strain ATCC 10500 / CBS 375.48 / QM 6759 / NRRL 1006)</name>
    <name type="common">Penicillium stipitatum</name>
    <dbReference type="NCBI Taxonomy" id="441959"/>
    <lineage>
        <taxon>Eukaryota</taxon>
        <taxon>Fungi</taxon>
        <taxon>Dikarya</taxon>
        <taxon>Ascomycota</taxon>
        <taxon>Pezizomycotina</taxon>
        <taxon>Eurotiomycetes</taxon>
        <taxon>Eurotiomycetidae</taxon>
        <taxon>Eurotiales</taxon>
        <taxon>Trichocomaceae</taxon>
        <taxon>Talaromyces</taxon>
        <taxon>Talaromyces sect. Talaromyces</taxon>
    </lineage>
</organism>
<keyword evidence="4 5" id="KW-0472">Membrane</keyword>
<dbReference type="HOGENOM" id="CLU_033465_6_0_1"/>
<dbReference type="Pfam" id="PF04479">
    <property type="entry name" value="RTA1"/>
    <property type="match status" value="2"/>
</dbReference>
<dbReference type="AlphaFoldDB" id="B8M884"/>
<dbReference type="EMBL" id="EQ962654">
    <property type="protein sequence ID" value="EED20397.1"/>
    <property type="molecule type" value="Genomic_DNA"/>
</dbReference>
<accession>B8M884</accession>
<evidence type="ECO:0000256" key="5">
    <source>
        <dbReference type="SAM" id="Phobius"/>
    </source>
</evidence>
<keyword evidence="3 5" id="KW-1133">Transmembrane helix</keyword>